<gene>
    <name evidence="3" type="ORF">A2960_04735</name>
</gene>
<evidence type="ECO:0000256" key="2">
    <source>
        <dbReference type="SAM" id="Phobius"/>
    </source>
</evidence>
<dbReference type="Proteomes" id="UP000176609">
    <property type="component" value="Unassembled WGS sequence"/>
</dbReference>
<keyword evidence="2" id="KW-0812">Transmembrane</keyword>
<feature type="compositionally biased region" description="Polar residues" evidence="1">
    <location>
        <begin position="101"/>
        <end position="112"/>
    </location>
</feature>
<feature type="compositionally biased region" description="Low complexity" evidence="1">
    <location>
        <begin position="136"/>
        <end position="182"/>
    </location>
</feature>
<feature type="transmembrane region" description="Helical" evidence="2">
    <location>
        <begin position="60"/>
        <end position="78"/>
    </location>
</feature>
<evidence type="ECO:0000256" key="1">
    <source>
        <dbReference type="SAM" id="MobiDB-lite"/>
    </source>
</evidence>
<accession>A0A1F6ANJ3</accession>
<dbReference type="AlphaFoldDB" id="A0A1F6ANJ3"/>
<dbReference type="EMBL" id="MFJR01000012">
    <property type="protein sequence ID" value="OGG26255.1"/>
    <property type="molecule type" value="Genomic_DNA"/>
</dbReference>
<protein>
    <submittedName>
        <fullName evidence="3">Uncharacterized protein</fullName>
    </submittedName>
</protein>
<evidence type="ECO:0000313" key="3">
    <source>
        <dbReference type="EMBL" id="OGG26255.1"/>
    </source>
</evidence>
<feature type="compositionally biased region" description="Low complexity" evidence="1">
    <location>
        <begin position="89"/>
        <end position="99"/>
    </location>
</feature>
<evidence type="ECO:0000313" key="4">
    <source>
        <dbReference type="Proteomes" id="UP000176609"/>
    </source>
</evidence>
<keyword evidence="2" id="KW-1133">Transmembrane helix</keyword>
<keyword evidence="2" id="KW-0472">Membrane</keyword>
<feature type="transmembrane region" description="Helical" evidence="2">
    <location>
        <begin position="12"/>
        <end position="33"/>
    </location>
</feature>
<sequence>MLNLPTFSNIPFLYLILFFAVFTLLLVESIYYIKKQGNQEDSSGYNQPASPTQTFSINKIIIPILGVVIIGFGVFYFFTKRNTTTVIPSSSISKINPSPTDIPTQQKPSENQLPTRVSITPTVPVISPFLTSTLIPSPSKKTTPTKAPTPTKTIKPTITKTPTPTRPTSIGSPNNSSSSAEITSKDTTIIAPKLPVAGSIKETLLYTTFGTLAVFLGLLL</sequence>
<comment type="caution">
    <text evidence="3">The sequence shown here is derived from an EMBL/GenBank/DDBJ whole genome shotgun (WGS) entry which is preliminary data.</text>
</comment>
<feature type="region of interest" description="Disordered" evidence="1">
    <location>
        <begin position="136"/>
        <end position="183"/>
    </location>
</feature>
<reference evidence="3 4" key="1">
    <citation type="journal article" date="2016" name="Nat. Commun.">
        <title>Thousands of microbial genomes shed light on interconnected biogeochemical processes in an aquifer system.</title>
        <authorList>
            <person name="Anantharaman K."/>
            <person name="Brown C.T."/>
            <person name="Hug L.A."/>
            <person name="Sharon I."/>
            <person name="Castelle C.J."/>
            <person name="Probst A.J."/>
            <person name="Thomas B.C."/>
            <person name="Singh A."/>
            <person name="Wilkins M.J."/>
            <person name="Karaoz U."/>
            <person name="Brodie E.L."/>
            <person name="Williams K.H."/>
            <person name="Hubbard S.S."/>
            <person name="Banfield J.F."/>
        </authorList>
    </citation>
    <scope>NUCLEOTIDE SEQUENCE [LARGE SCALE GENOMIC DNA]</scope>
</reference>
<organism evidence="3 4">
    <name type="scientific">Candidatus Gottesmanbacteria bacterium RIFCSPLOWO2_01_FULL_39_12b</name>
    <dbReference type="NCBI Taxonomy" id="1798388"/>
    <lineage>
        <taxon>Bacteria</taxon>
        <taxon>Candidatus Gottesmaniibacteriota</taxon>
    </lineage>
</organism>
<feature type="region of interest" description="Disordered" evidence="1">
    <location>
        <begin position="89"/>
        <end position="112"/>
    </location>
</feature>
<proteinExistence type="predicted"/>
<name>A0A1F6ANJ3_9BACT</name>